<dbReference type="EMBL" id="JACAZH010000002">
    <property type="protein sequence ID" value="KAF7374827.1"/>
    <property type="molecule type" value="Genomic_DNA"/>
</dbReference>
<name>A0A8H6ZCE5_9AGAR</name>
<organism evidence="2 3">
    <name type="scientific">Mycena sanguinolenta</name>
    <dbReference type="NCBI Taxonomy" id="230812"/>
    <lineage>
        <taxon>Eukaryota</taxon>
        <taxon>Fungi</taxon>
        <taxon>Dikarya</taxon>
        <taxon>Basidiomycota</taxon>
        <taxon>Agaricomycotina</taxon>
        <taxon>Agaricomycetes</taxon>
        <taxon>Agaricomycetidae</taxon>
        <taxon>Agaricales</taxon>
        <taxon>Marasmiineae</taxon>
        <taxon>Mycenaceae</taxon>
        <taxon>Mycena</taxon>
    </lineage>
</organism>
<feature type="compositionally biased region" description="Low complexity" evidence="1">
    <location>
        <begin position="199"/>
        <end position="213"/>
    </location>
</feature>
<reference evidence="2" key="1">
    <citation type="submission" date="2020-05" db="EMBL/GenBank/DDBJ databases">
        <title>Mycena genomes resolve the evolution of fungal bioluminescence.</title>
        <authorList>
            <person name="Tsai I.J."/>
        </authorList>
    </citation>
    <scope>NUCLEOTIDE SEQUENCE</scope>
    <source>
        <strain evidence="2">160909Yilan</strain>
    </source>
</reference>
<protein>
    <submittedName>
        <fullName evidence="2">Uncharacterized protein</fullName>
    </submittedName>
</protein>
<accession>A0A8H6ZCE5</accession>
<dbReference type="AlphaFoldDB" id="A0A8H6ZCE5"/>
<keyword evidence="3" id="KW-1185">Reference proteome</keyword>
<feature type="region of interest" description="Disordered" evidence="1">
    <location>
        <begin position="191"/>
        <end position="213"/>
    </location>
</feature>
<evidence type="ECO:0000313" key="3">
    <source>
        <dbReference type="Proteomes" id="UP000623467"/>
    </source>
</evidence>
<sequence>MASHNTRTRGLSRTTCPDNMSFSGVYSSSTDAIKYILRNVSADDMHDRLSQALNAAPIPSFSPVQIDALLSIFKAVGFPAAAIAEEAVTVASQNTRHCVRCHQSYLEKDNGQRACCIYHSNTLQAQPGPHAGFPVAYVYGRHTSQVQSVAHAPAPPIDFLDANQMFSESSTATTRSSTPVGPVLSFQDEEYISHPQRQSSISTDVSSSDMSTDMSSNSFLTEMSLSDISVYAFVEESGMD</sequence>
<dbReference type="Proteomes" id="UP000623467">
    <property type="component" value="Unassembled WGS sequence"/>
</dbReference>
<evidence type="ECO:0000313" key="2">
    <source>
        <dbReference type="EMBL" id="KAF7374827.1"/>
    </source>
</evidence>
<comment type="caution">
    <text evidence="2">The sequence shown here is derived from an EMBL/GenBank/DDBJ whole genome shotgun (WGS) entry which is preliminary data.</text>
</comment>
<evidence type="ECO:0000256" key="1">
    <source>
        <dbReference type="SAM" id="MobiDB-lite"/>
    </source>
</evidence>
<proteinExistence type="predicted"/>
<dbReference type="OrthoDB" id="3245731at2759"/>
<gene>
    <name evidence="2" type="ORF">MSAN_00368600</name>
</gene>